<feature type="domain" description="PucR C-terminal helix-turn-helix" evidence="3">
    <location>
        <begin position="487"/>
        <end position="545"/>
    </location>
</feature>
<feature type="domain" description="CdaR GGDEF-like" evidence="4">
    <location>
        <begin position="316"/>
        <end position="435"/>
    </location>
</feature>
<evidence type="ECO:0000259" key="4">
    <source>
        <dbReference type="Pfam" id="PF17853"/>
    </source>
</evidence>
<dbReference type="Gene3D" id="1.10.10.2840">
    <property type="entry name" value="PucR C-terminal helix-turn-helix domain"/>
    <property type="match status" value="1"/>
</dbReference>
<dbReference type="Pfam" id="PF07905">
    <property type="entry name" value="PucR"/>
    <property type="match status" value="1"/>
</dbReference>
<dbReference type="InterPro" id="IPR025736">
    <property type="entry name" value="PucR_C-HTH_dom"/>
</dbReference>
<name>A0ABS4H2M0_9BACL</name>
<evidence type="ECO:0000313" key="6">
    <source>
        <dbReference type="Proteomes" id="UP001519273"/>
    </source>
</evidence>
<gene>
    <name evidence="5" type="ORF">J2Z20_001663</name>
</gene>
<evidence type="ECO:0000259" key="3">
    <source>
        <dbReference type="Pfam" id="PF13556"/>
    </source>
</evidence>
<evidence type="ECO:0000259" key="2">
    <source>
        <dbReference type="Pfam" id="PF07905"/>
    </source>
</evidence>
<reference evidence="5 6" key="1">
    <citation type="submission" date="2021-03" db="EMBL/GenBank/DDBJ databases">
        <title>Genomic Encyclopedia of Type Strains, Phase IV (KMG-IV): sequencing the most valuable type-strain genomes for metagenomic binning, comparative biology and taxonomic classification.</title>
        <authorList>
            <person name="Goeker M."/>
        </authorList>
    </citation>
    <scope>NUCLEOTIDE SEQUENCE [LARGE SCALE GENOMIC DNA]</scope>
    <source>
        <strain evidence="5 6">DSM 23491</strain>
    </source>
</reference>
<comment type="similarity">
    <text evidence="1">Belongs to the CdaR family.</text>
</comment>
<dbReference type="InterPro" id="IPR051448">
    <property type="entry name" value="CdaR-like_regulators"/>
</dbReference>
<dbReference type="PANTHER" id="PTHR33744:SF1">
    <property type="entry name" value="DNA-BINDING TRANSCRIPTIONAL ACTIVATOR ADER"/>
    <property type="match status" value="1"/>
</dbReference>
<evidence type="ECO:0000313" key="5">
    <source>
        <dbReference type="EMBL" id="MBP1936782.1"/>
    </source>
</evidence>
<feature type="domain" description="Purine catabolism PurC-like" evidence="2">
    <location>
        <begin position="11"/>
        <end position="130"/>
    </location>
</feature>
<protein>
    <submittedName>
        <fullName evidence="5">Purine catabolism regulator</fullName>
    </submittedName>
</protein>
<dbReference type="Pfam" id="PF13556">
    <property type="entry name" value="HTH_30"/>
    <property type="match status" value="1"/>
</dbReference>
<accession>A0ABS4H2M0</accession>
<comment type="caution">
    <text evidence="5">The sequence shown here is derived from an EMBL/GenBank/DDBJ whole genome shotgun (WGS) entry which is preliminary data.</text>
</comment>
<dbReference type="InterPro" id="IPR012914">
    <property type="entry name" value="PucR_dom"/>
</dbReference>
<dbReference type="PANTHER" id="PTHR33744">
    <property type="entry name" value="CARBOHYDRATE DIACID REGULATOR"/>
    <property type="match status" value="1"/>
</dbReference>
<sequence>MDGEYILTVGDVLKRPLFQDAYLVAGEKGLHRRIRWVHILEISNVEALLYGEEMIMTTGIVLKAEQITSTSYLQKMINWNVSCLCIELGPYFDSVPQQMIELANEYDFPIIVFPHSVRFVDITQDLHSLIVNRHHELLQKLEGISREFHRLTLSDEGISQVLRLLHQSTSAQILFVLVEGQQHASFIPHLHHQQQERLLGLVREQIGTANGLSPNAEPYTWKAGNQTFILQAVGALGKTWAYIIMALKEEPGQYHYLILDSATLSIAQALLRERYIEERKLYTENLWVDELLQMRLKDEEQLKSLMGPNFKKLNDLSHQVCIIQFEHMNNSSSSLLEGGHESLGIRLSLILRPIFEQHSFHPLITLKNNQLVVIGIDLNPKRPAKGRLQHIFESLNQTVADHKIGHFKLIIGVGNAHHKLIHAHLSYEEAVQALSLYPAINKPVLFFEELGVFQLLFNIHDRSILEAFIHNYLGPLIEHDQMRGSELLRTLKVYLDHDGSKQIAAQKLFIVRQSLYYRLEKVTELLGEDFMLPENRLALQVALRACQMLYPELLSDKEK</sequence>
<dbReference type="Pfam" id="PF17853">
    <property type="entry name" value="GGDEF_2"/>
    <property type="match status" value="1"/>
</dbReference>
<evidence type="ECO:0000256" key="1">
    <source>
        <dbReference type="ARBA" id="ARBA00006754"/>
    </source>
</evidence>
<dbReference type="InterPro" id="IPR041522">
    <property type="entry name" value="CdaR_GGDEF"/>
</dbReference>
<keyword evidence="6" id="KW-1185">Reference proteome</keyword>
<proteinExistence type="inferred from homology"/>
<dbReference type="Proteomes" id="UP001519273">
    <property type="component" value="Unassembled WGS sequence"/>
</dbReference>
<dbReference type="RefSeq" id="WP_209847955.1">
    <property type="nucleotide sequence ID" value="NZ_CBCRVE010000003.1"/>
</dbReference>
<organism evidence="5 6">
    <name type="scientific">Paenibacillus sediminis</name>
    <dbReference type="NCBI Taxonomy" id="664909"/>
    <lineage>
        <taxon>Bacteria</taxon>
        <taxon>Bacillati</taxon>
        <taxon>Bacillota</taxon>
        <taxon>Bacilli</taxon>
        <taxon>Bacillales</taxon>
        <taxon>Paenibacillaceae</taxon>
        <taxon>Paenibacillus</taxon>
    </lineage>
</organism>
<dbReference type="InterPro" id="IPR042070">
    <property type="entry name" value="PucR_C-HTH_sf"/>
</dbReference>
<dbReference type="EMBL" id="JAGGKP010000002">
    <property type="protein sequence ID" value="MBP1936782.1"/>
    <property type="molecule type" value="Genomic_DNA"/>
</dbReference>